<keyword evidence="3" id="KW-0808">Transferase</keyword>
<dbReference type="Proteomes" id="UP000756530">
    <property type="component" value="Unassembled WGS sequence"/>
</dbReference>
<accession>A0ABS6SYC0</accession>
<organism evidence="3 4">
    <name type="scientific">Maritimibacter dapengensis</name>
    <dbReference type="NCBI Taxonomy" id="2836868"/>
    <lineage>
        <taxon>Bacteria</taxon>
        <taxon>Pseudomonadati</taxon>
        <taxon>Pseudomonadota</taxon>
        <taxon>Alphaproteobacteria</taxon>
        <taxon>Rhodobacterales</taxon>
        <taxon>Roseobacteraceae</taxon>
        <taxon>Maritimibacter</taxon>
    </lineage>
</organism>
<name>A0ABS6SYC0_9RHOB</name>
<comment type="caution">
    <text evidence="3">The sequence shown here is derived from an EMBL/GenBank/DDBJ whole genome shotgun (WGS) entry which is preliminary data.</text>
</comment>
<dbReference type="GO" id="GO:0016757">
    <property type="term" value="F:glycosyltransferase activity"/>
    <property type="evidence" value="ECO:0007669"/>
    <property type="project" value="UniProtKB-KW"/>
</dbReference>
<dbReference type="InterPro" id="IPR028098">
    <property type="entry name" value="Glyco_trans_4-like_N"/>
</dbReference>
<protein>
    <submittedName>
        <fullName evidence="3">Glycosyltransferase</fullName>
        <ecNumber evidence="3">2.4.-.-</ecNumber>
    </submittedName>
</protein>
<evidence type="ECO:0000259" key="1">
    <source>
        <dbReference type="Pfam" id="PF00534"/>
    </source>
</evidence>
<dbReference type="EMBL" id="JAHUZE010000001">
    <property type="protein sequence ID" value="MBV7377952.1"/>
    <property type="molecule type" value="Genomic_DNA"/>
</dbReference>
<reference evidence="3 4" key="1">
    <citation type="submission" date="2021-05" db="EMBL/GenBank/DDBJ databases">
        <title>Culturable bacteria isolated from Daya Bay.</title>
        <authorList>
            <person name="Zheng W."/>
            <person name="Yu S."/>
            <person name="Huang Y."/>
        </authorList>
    </citation>
    <scope>NUCLEOTIDE SEQUENCE [LARGE SCALE GENOMIC DNA]</scope>
    <source>
        <strain evidence="3 4">DP4N28-5</strain>
    </source>
</reference>
<evidence type="ECO:0000313" key="4">
    <source>
        <dbReference type="Proteomes" id="UP000756530"/>
    </source>
</evidence>
<dbReference type="Pfam" id="PF00534">
    <property type="entry name" value="Glycos_transf_1"/>
    <property type="match status" value="1"/>
</dbReference>
<evidence type="ECO:0000313" key="3">
    <source>
        <dbReference type="EMBL" id="MBV7377952.1"/>
    </source>
</evidence>
<evidence type="ECO:0000259" key="2">
    <source>
        <dbReference type="Pfam" id="PF13579"/>
    </source>
</evidence>
<gene>
    <name evidence="3" type="ORF">KJP28_03365</name>
</gene>
<keyword evidence="3" id="KW-0328">Glycosyltransferase</keyword>
<dbReference type="PANTHER" id="PTHR12526:SF630">
    <property type="entry name" value="GLYCOSYLTRANSFERASE"/>
    <property type="match status" value="1"/>
</dbReference>
<dbReference type="InterPro" id="IPR001296">
    <property type="entry name" value="Glyco_trans_1"/>
</dbReference>
<feature type="domain" description="Glycosyltransferase subfamily 4-like N-terminal" evidence="2">
    <location>
        <begin position="2"/>
        <end position="149"/>
    </location>
</feature>
<sequence length="364" mass="39678">MAAGWDVTIVSGHRPGPEGAAFDVAHGISCVRLNERDAEHLPTALRYGRYLTMGARSRAWVSQQSTPPAAIILYSGYSPYLLQFTDWARRRGIPIIFDAVEWYTAPSAIGFATSPYLWNVELAMRVLIPRCDGVIAISSALERYYARRSLATCRIPPLIDVSETPEGAPGTCDGPLKLVYAGQPGRKDLIDAVIKAVVAVDGGCRRLHLDIVGMTPEDLKHRPALRQYANSLPDCIAAHGILPHSDAVEFVARADFTVFMREINRVSTNGFSTKFVESLSFGTPVITNFSGDLSHYLQHHETGLICASPSEEALAAVLQDALSIPSAALGQMRKAARAEAKRSFDYQSQVATLRCFIDTMVAGK</sequence>
<feature type="domain" description="Glycosyl transferase family 1" evidence="1">
    <location>
        <begin position="175"/>
        <end position="337"/>
    </location>
</feature>
<dbReference type="EC" id="2.4.-.-" evidence="3"/>
<dbReference type="Pfam" id="PF13579">
    <property type="entry name" value="Glyco_trans_4_4"/>
    <property type="match status" value="1"/>
</dbReference>
<proteinExistence type="predicted"/>
<dbReference type="PANTHER" id="PTHR12526">
    <property type="entry name" value="GLYCOSYLTRANSFERASE"/>
    <property type="match status" value="1"/>
</dbReference>
<keyword evidence="4" id="KW-1185">Reference proteome</keyword>